<gene>
    <name evidence="1" type="ORF">EV644_104128</name>
</gene>
<dbReference type="Proteomes" id="UP000295818">
    <property type="component" value="Unassembled WGS sequence"/>
</dbReference>
<evidence type="ECO:0000313" key="2">
    <source>
        <dbReference type="Proteomes" id="UP000295818"/>
    </source>
</evidence>
<proteinExistence type="predicted"/>
<organism evidence="1 2">
    <name type="scientific">Kribbella orskensis</name>
    <dbReference type="NCBI Taxonomy" id="2512216"/>
    <lineage>
        <taxon>Bacteria</taxon>
        <taxon>Bacillati</taxon>
        <taxon>Actinomycetota</taxon>
        <taxon>Actinomycetes</taxon>
        <taxon>Propionibacteriales</taxon>
        <taxon>Kribbellaceae</taxon>
        <taxon>Kribbella</taxon>
    </lineage>
</organism>
<comment type="caution">
    <text evidence="1">The sequence shown here is derived from an EMBL/GenBank/DDBJ whole genome shotgun (WGS) entry which is preliminary data.</text>
</comment>
<dbReference type="EMBL" id="SLWM01000004">
    <property type="protein sequence ID" value="TCO25624.1"/>
    <property type="molecule type" value="Genomic_DNA"/>
</dbReference>
<reference evidence="1 2" key="1">
    <citation type="journal article" date="2015" name="Stand. Genomic Sci.">
        <title>Genomic Encyclopedia of Bacterial and Archaeal Type Strains, Phase III: the genomes of soil and plant-associated and newly described type strains.</title>
        <authorList>
            <person name="Whitman W.B."/>
            <person name="Woyke T."/>
            <person name="Klenk H.P."/>
            <person name="Zhou Y."/>
            <person name="Lilburn T.G."/>
            <person name="Beck B.J."/>
            <person name="De Vos P."/>
            <person name="Vandamme P."/>
            <person name="Eisen J.A."/>
            <person name="Garrity G."/>
            <person name="Hugenholtz P."/>
            <person name="Kyrpides N.C."/>
        </authorList>
    </citation>
    <scope>NUCLEOTIDE SEQUENCE [LARGE SCALE GENOMIC DNA]</scope>
    <source>
        <strain evidence="1 2">VKM Ac-2538</strain>
    </source>
</reference>
<name>A0ABY2BMH0_9ACTN</name>
<sequence length="53" mass="5931">MRPSIADGRIKQSLEAAKNLRLAAERRNPLTARIRLTFGTLHSRWGRGGMGEL</sequence>
<accession>A0ABY2BMH0</accession>
<keyword evidence="2" id="KW-1185">Reference proteome</keyword>
<protein>
    <submittedName>
        <fullName evidence="1">Uncharacterized protein</fullName>
    </submittedName>
</protein>
<evidence type="ECO:0000313" key="1">
    <source>
        <dbReference type="EMBL" id="TCO25624.1"/>
    </source>
</evidence>